<evidence type="ECO:0000313" key="2">
    <source>
        <dbReference type="Proteomes" id="UP000704712"/>
    </source>
</evidence>
<evidence type="ECO:0000313" key="1">
    <source>
        <dbReference type="EMBL" id="KAF4129232.1"/>
    </source>
</evidence>
<accession>A0A8S9TNH4</accession>
<sequence length="131" mass="14543">ALVRNVLGTCDEVQRLEAEFVVSLVSEVATLDRNLEAKLAASSPLRSRLPISDDFDTSVSTEHGMREVSTGRLTGRSSVLEDWLQMARKHEYRGSIVAHVRDMEIEIADNEAKLDIVTPAKMIDCVKCKLS</sequence>
<proteinExistence type="predicted"/>
<dbReference type="AlphaFoldDB" id="A0A8S9TNH4"/>
<dbReference type="EMBL" id="JAACNO010002976">
    <property type="protein sequence ID" value="KAF4129232.1"/>
    <property type="molecule type" value="Genomic_DNA"/>
</dbReference>
<comment type="caution">
    <text evidence="1">The sequence shown here is derived from an EMBL/GenBank/DDBJ whole genome shotgun (WGS) entry which is preliminary data.</text>
</comment>
<feature type="non-terminal residue" evidence="1">
    <location>
        <position position="131"/>
    </location>
</feature>
<reference evidence="1" key="1">
    <citation type="submission" date="2020-03" db="EMBL/GenBank/DDBJ databases">
        <title>Hybrid Assembly of Korean Phytophthora infestans isolates.</title>
        <authorList>
            <person name="Prokchorchik M."/>
            <person name="Lee Y."/>
            <person name="Seo J."/>
            <person name="Cho J.-H."/>
            <person name="Park Y.-E."/>
            <person name="Jang D.-C."/>
            <person name="Im J.-S."/>
            <person name="Choi J.-G."/>
            <person name="Park H.-J."/>
            <person name="Lee G.-B."/>
            <person name="Lee Y.-G."/>
            <person name="Hong S.-Y."/>
            <person name="Cho K."/>
            <person name="Sohn K.H."/>
        </authorList>
    </citation>
    <scope>NUCLEOTIDE SEQUENCE</scope>
    <source>
        <strain evidence="1">KR_2_A2</strain>
    </source>
</reference>
<organism evidence="1 2">
    <name type="scientific">Phytophthora infestans</name>
    <name type="common">Potato late blight agent</name>
    <name type="synonym">Botrytis infestans</name>
    <dbReference type="NCBI Taxonomy" id="4787"/>
    <lineage>
        <taxon>Eukaryota</taxon>
        <taxon>Sar</taxon>
        <taxon>Stramenopiles</taxon>
        <taxon>Oomycota</taxon>
        <taxon>Peronosporomycetes</taxon>
        <taxon>Peronosporales</taxon>
        <taxon>Peronosporaceae</taxon>
        <taxon>Phytophthora</taxon>
    </lineage>
</organism>
<dbReference type="Proteomes" id="UP000704712">
    <property type="component" value="Unassembled WGS sequence"/>
</dbReference>
<name>A0A8S9TNH4_PHYIN</name>
<protein>
    <submittedName>
        <fullName evidence="1">Uncharacterized protein</fullName>
    </submittedName>
</protein>
<gene>
    <name evidence="1" type="ORF">GN958_ATG21496</name>
</gene>